<dbReference type="InterPro" id="IPR023828">
    <property type="entry name" value="Peptidase_S8_Ser-AS"/>
</dbReference>
<dbReference type="PANTHER" id="PTHR14218">
    <property type="entry name" value="PROTEASE S8 TRIPEPTIDYL PEPTIDASE I CLN2"/>
    <property type="match status" value="1"/>
</dbReference>
<keyword evidence="6" id="KW-0106">Calcium</keyword>
<dbReference type="EMBL" id="CP001700">
    <property type="protein sequence ID" value="ACU74140.1"/>
    <property type="molecule type" value="Genomic_DNA"/>
</dbReference>
<evidence type="ECO:0000256" key="6">
    <source>
        <dbReference type="ARBA" id="ARBA00022837"/>
    </source>
</evidence>
<accession>C7Q7X3</accession>
<evidence type="ECO:0000256" key="7">
    <source>
        <dbReference type="ARBA" id="ARBA00023145"/>
    </source>
</evidence>
<dbReference type="GO" id="GO:0046872">
    <property type="term" value="F:metal ion binding"/>
    <property type="evidence" value="ECO:0007669"/>
    <property type="project" value="UniProtKB-KW"/>
</dbReference>
<dbReference type="AlphaFoldDB" id="C7Q7X3"/>
<organism evidence="10 11">
    <name type="scientific">Catenulispora acidiphila (strain DSM 44928 / JCM 14897 / NBRC 102108 / NRRL B-24433 / ID139908)</name>
    <dbReference type="NCBI Taxonomy" id="479433"/>
    <lineage>
        <taxon>Bacteria</taxon>
        <taxon>Bacillati</taxon>
        <taxon>Actinomycetota</taxon>
        <taxon>Actinomycetes</taxon>
        <taxon>Catenulisporales</taxon>
        <taxon>Catenulisporaceae</taxon>
        <taxon>Catenulispora</taxon>
    </lineage>
</organism>
<keyword evidence="11" id="KW-1185">Reference proteome</keyword>
<evidence type="ECO:0000256" key="3">
    <source>
        <dbReference type="ARBA" id="ARBA00022723"/>
    </source>
</evidence>
<dbReference type="PANTHER" id="PTHR14218:SF15">
    <property type="entry name" value="TRIPEPTIDYL-PEPTIDASE 1"/>
    <property type="match status" value="1"/>
</dbReference>
<evidence type="ECO:0000313" key="10">
    <source>
        <dbReference type="EMBL" id="ACU74140.1"/>
    </source>
</evidence>
<evidence type="ECO:0000256" key="2">
    <source>
        <dbReference type="ARBA" id="ARBA00022670"/>
    </source>
</evidence>
<dbReference type="InParanoid" id="C7Q7X3"/>
<dbReference type="Gene3D" id="3.40.50.200">
    <property type="entry name" value="Peptidase S8/S53 domain"/>
    <property type="match status" value="1"/>
</dbReference>
<evidence type="ECO:0000256" key="4">
    <source>
        <dbReference type="ARBA" id="ARBA00022801"/>
    </source>
</evidence>
<keyword evidence="2" id="KW-0645">Protease</keyword>
<dbReference type="CDD" id="cd11377">
    <property type="entry name" value="Pro-peptidase_S53"/>
    <property type="match status" value="1"/>
</dbReference>
<name>C7Q7X3_CATAD</name>
<keyword evidence="8" id="KW-0732">Signal</keyword>
<keyword evidence="3" id="KW-0479">Metal-binding</keyword>
<keyword evidence="4" id="KW-0378">Hydrolase</keyword>
<dbReference type="eggNOG" id="COG2247">
    <property type="taxonomic scope" value="Bacteria"/>
</dbReference>
<gene>
    <name evidence="10" type="ordered locus">Caci_5281</name>
</gene>
<dbReference type="InterPro" id="IPR007253">
    <property type="entry name" value="Cell_wall-bd_2"/>
</dbReference>
<proteinExistence type="predicted"/>
<dbReference type="OrthoDB" id="3480681at2"/>
<dbReference type="Pfam" id="PF09286">
    <property type="entry name" value="Pro-kuma_activ"/>
    <property type="match status" value="1"/>
</dbReference>
<dbReference type="InterPro" id="IPR015366">
    <property type="entry name" value="S53_propep"/>
</dbReference>
<keyword evidence="7" id="KW-0865">Zymogen</keyword>
<dbReference type="STRING" id="479433.Caci_5281"/>
<evidence type="ECO:0000259" key="9">
    <source>
        <dbReference type="PROSITE" id="PS51695"/>
    </source>
</evidence>
<dbReference type="RefSeq" id="WP_015793869.1">
    <property type="nucleotide sequence ID" value="NC_013131.1"/>
</dbReference>
<dbReference type="SUPFAM" id="SSF52743">
    <property type="entry name" value="Subtilisin-like"/>
    <property type="match status" value="1"/>
</dbReference>
<evidence type="ECO:0000313" key="11">
    <source>
        <dbReference type="Proteomes" id="UP000000851"/>
    </source>
</evidence>
<dbReference type="GO" id="GO:0006508">
    <property type="term" value="P:proteolysis"/>
    <property type="evidence" value="ECO:0007669"/>
    <property type="project" value="UniProtKB-KW"/>
</dbReference>
<dbReference type="SMART" id="SM00944">
    <property type="entry name" value="Pro-kuma_activ"/>
    <property type="match status" value="1"/>
</dbReference>
<dbReference type="SUPFAM" id="SSF54897">
    <property type="entry name" value="Protease propeptides/inhibitors"/>
    <property type="match status" value="1"/>
</dbReference>
<dbReference type="GO" id="GO:0004252">
    <property type="term" value="F:serine-type endopeptidase activity"/>
    <property type="evidence" value="ECO:0007669"/>
    <property type="project" value="InterPro"/>
</dbReference>
<comment type="cofactor">
    <cofactor evidence="1">
        <name>Ca(2+)</name>
        <dbReference type="ChEBI" id="CHEBI:29108"/>
    </cofactor>
</comment>
<dbReference type="GO" id="GO:0008240">
    <property type="term" value="F:tripeptidyl-peptidase activity"/>
    <property type="evidence" value="ECO:0007669"/>
    <property type="project" value="TreeGrafter"/>
</dbReference>
<dbReference type="Pfam" id="PF04122">
    <property type="entry name" value="CW_binding_2"/>
    <property type="match status" value="3"/>
</dbReference>
<protein>
    <submittedName>
        <fullName evidence="10">Peptidase S53 propeptide</fullName>
    </submittedName>
</protein>
<reference evidence="10 11" key="1">
    <citation type="journal article" date="2009" name="Stand. Genomic Sci.">
        <title>Complete genome sequence of Catenulispora acidiphila type strain (ID 139908).</title>
        <authorList>
            <person name="Copeland A."/>
            <person name="Lapidus A."/>
            <person name="Glavina Del Rio T."/>
            <person name="Nolan M."/>
            <person name="Lucas S."/>
            <person name="Chen F."/>
            <person name="Tice H."/>
            <person name="Cheng J.F."/>
            <person name="Bruce D."/>
            <person name="Goodwin L."/>
            <person name="Pitluck S."/>
            <person name="Mikhailova N."/>
            <person name="Pati A."/>
            <person name="Ivanova N."/>
            <person name="Mavromatis K."/>
            <person name="Chen A."/>
            <person name="Palaniappan K."/>
            <person name="Chain P."/>
            <person name="Land M."/>
            <person name="Hauser L."/>
            <person name="Chang Y.J."/>
            <person name="Jeffries C.D."/>
            <person name="Chertkov O."/>
            <person name="Brettin T."/>
            <person name="Detter J.C."/>
            <person name="Han C."/>
            <person name="Ali Z."/>
            <person name="Tindall B.J."/>
            <person name="Goker M."/>
            <person name="Bristow J."/>
            <person name="Eisen J.A."/>
            <person name="Markowitz V."/>
            <person name="Hugenholtz P."/>
            <person name="Kyrpides N.C."/>
            <person name="Klenk H.P."/>
        </authorList>
    </citation>
    <scope>NUCLEOTIDE SEQUENCE [LARGE SCALE GENOMIC DNA]</scope>
    <source>
        <strain evidence="11">DSM 44928 / JCM 14897 / NBRC 102108 / NRRL B-24433 / ID139908</strain>
    </source>
</reference>
<dbReference type="HOGENOM" id="CLU_304356_0_0_11"/>
<dbReference type="CDD" id="cd04056">
    <property type="entry name" value="Peptidases_S53"/>
    <property type="match status" value="1"/>
</dbReference>
<dbReference type="InterPro" id="IPR050819">
    <property type="entry name" value="Tripeptidyl-peptidase_I"/>
</dbReference>
<dbReference type="Proteomes" id="UP000000851">
    <property type="component" value="Chromosome"/>
</dbReference>
<keyword evidence="5" id="KW-0720">Serine protease</keyword>
<feature type="domain" description="Peptidase S53" evidence="9">
    <location>
        <begin position="251"/>
        <end position="667"/>
    </location>
</feature>
<dbReference type="eggNOG" id="COG4934">
    <property type="taxonomic scope" value="Bacteria"/>
</dbReference>
<feature type="chain" id="PRO_5038541079" evidence="8">
    <location>
        <begin position="26"/>
        <end position="976"/>
    </location>
</feature>
<evidence type="ECO:0000256" key="1">
    <source>
        <dbReference type="ARBA" id="ARBA00001913"/>
    </source>
</evidence>
<dbReference type="PROSITE" id="PS00138">
    <property type="entry name" value="SUBTILASE_SER"/>
    <property type="match status" value="1"/>
</dbReference>
<sequence length="976" mass="99117" precursor="true">MSTTAKKRSKILAAGSIPMATAVIAAVGMSSAQAQSNDTNNNGHTDSLGRVAVAGTQPAWATPATEKAAVPATQTISTRVYLAGQNQAQMSALAQSVTDPASPNYHKYLTPAQVQSEFGSTASQVKTVTDWAKGAGLQVKSVGESWVDLEGPASAVQTAFGTTLANFTAPDGQSHYAPATAAMVPGNVASAIVGVSGLYDAPKIETPGAVTQTPSTTPAAGHPTSTTYDTSWCSTSWGSKSYYNIPAPICGYDSAQLRGAYGVGSSGLTGKGATVAIIDAYDSPTMAADAAKYNSQFGQQQFRAGQYREVTNTAAYNNQAACDPDKWGLEQSLDVEAVHNMAPDANVVYVGAASCEDNDLMGAYEYVVNNHAADIVSVSLGGLMHTTGWNQDAATTAAFDRIFMKGALEGIGFNFSTGDCGDDNPANANTGFNCSPDSAGKQTEYPASSAWVTAVGGTALKVGTGNSYQGEEPWGDYQTPKANVPGNFANGSFTGGAGGGTSTDITQPFYQRSAVPAALSQTAPNGAHLKTPMRTVPDVAMDADPYTGMATFRTAGGKPDWNPMGGTSLAAPLFAGEAALQMQAHGGVAPGFENPTIYANANKFRDVTANGGMYTLIPEGWSGSTLTQAQEEIMGDDSSLKAGPGYDEATGLGSPTLGYLQAPYDANRVGRLAGGDRYQTGIQISQQQFPAAGTANNVVLAIGTNFPDALAGAPLAKKVGGPLLLTPGNTVDAQVVNEIHRVLKPGGKVYVLGGTAAITPAVVNGLKLPAAQITRIGGVDRYDTAMQIAKAMGNPSHVVLATGAGFADALAAGPYASTVFADNGNPAAILLTNDKVMNPAVAAYAHGAKAVSAVGAQAVTAAKNAHIANLTSFAGFDRYDTAAQVANTFHGEHIAGVATGLNFADALTGAAQLGEAGGPLVLTNVTNLPAFSANALHGIGASLGGAGLVEIFGGPVAINQATEYAIAAAANAIAEG</sequence>
<feature type="signal peptide" evidence="8">
    <location>
        <begin position="1"/>
        <end position="25"/>
    </location>
</feature>
<dbReference type="Gene3D" id="3.40.50.12090">
    <property type="match status" value="1"/>
</dbReference>
<evidence type="ECO:0000256" key="8">
    <source>
        <dbReference type="SAM" id="SignalP"/>
    </source>
</evidence>
<evidence type="ECO:0000256" key="5">
    <source>
        <dbReference type="ARBA" id="ARBA00022825"/>
    </source>
</evidence>
<dbReference type="PROSITE" id="PS51695">
    <property type="entry name" value="SEDOLISIN"/>
    <property type="match status" value="1"/>
</dbReference>
<dbReference type="KEGG" id="cai:Caci_5281"/>
<dbReference type="InterPro" id="IPR030400">
    <property type="entry name" value="Sedolisin_dom"/>
</dbReference>
<dbReference type="InterPro" id="IPR036852">
    <property type="entry name" value="Peptidase_S8/S53_dom_sf"/>
</dbReference>